<evidence type="ECO:0000256" key="1">
    <source>
        <dbReference type="SAM" id="MobiDB-lite"/>
    </source>
</evidence>
<dbReference type="InterPro" id="IPR004274">
    <property type="entry name" value="FCP1_dom"/>
</dbReference>
<accession>A0AAD8L011</accession>
<feature type="compositionally biased region" description="Polar residues" evidence="1">
    <location>
        <begin position="493"/>
        <end position="503"/>
    </location>
</feature>
<feature type="region of interest" description="Disordered" evidence="1">
    <location>
        <begin position="552"/>
        <end position="649"/>
    </location>
</feature>
<feature type="region of interest" description="Disordered" evidence="1">
    <location>
        <begin position="492"/>
        <end position="537"/>
    </location>
</feature>
<dbReference type="InterPro" id="IPR050365">
    <property type="entry name" value="TIM50"/>
</dbReference>
<feature type="domain" description="FCP1 homology" evidence="2">
    <location>
        <begin position="719"/>
        <end position="902"/>
    </location>
</feature>
<dbReference type="Gene3D" id="3.40.50.1000">
    <property type="entry name" value="HAD superfamily/HAD-like"/>
    <property type="match status" value="1"/>
</dbReference>
<feature type="compositionally biased region" description="Basic and acidic residues" evidence="1">
    <location>
        <begin position="256"/>
        <end position="274"/>
    </location>
</feature>
<feature type="region of interest" description="Disordered" evidence="1">
    <location>
        <begin position="203"/>
        <end position="279"/>
    </location>
</feature>
<dbReference type="EMBL" id="JAUHHV010000002">
    <property type="protein sequence ID" value="KAK1432929.1"/>
    <property type="molecule type" value="Genomic_DNA"/>
</dbReference>
<dbReference type="AlphaFoldDB" id="A0AAD8L011"/>
<organism evidence="3 4">
    <name type="scientific">Tagetes erecta</name>
    <name type="common">African marigold</name>
    <dbReference type="NCBI Taxonomy" id="13708"/>
    <lineage>
        <taxon>Eukaryota</taxon>
        <taxon>Viridiplantae</taxon>
        <taxon>Streptophyta</taxon>
        <taxon>Embryophyta</taxon>
        <taxon>Tracheophyta</taxon>
        <taxon>Spermatophyta</taxon>
        <taxon>Magnoliopsida</taxon>
        <taxon>eudicotyledons</taxon>
        <taxon>Gunneridae</taxon>
        <taxon>Pentapetalae</taxon>
        <taxon>asterids</taxon>
        <taxon>campanulids</taxon>
        <taxon>Asterales</taxon>
        <taxon>Asteraceae</taxon>
        <taxon>Asteroideae</taxon>
        <taxon>Heliantheae alliance</taxon>
        <taxon>Tageteae</taxon>
        <taxon>Tagetes</taxon>
    </lineage>
</organism>
<feature type="compositionally biased region" description="Basic residues" evidence="1">
    <location>
        <begin position="331"/>
        <end position="341"/>
    </location>
</feature>
<feature type="region of interest" description="Disordered" evidence="1">
    <location>
        <begin position="330"/>
        <end position="388"/>
    </location>
</feature>
<feature type="compositionally biased region" description="Polar residues" evidence="1">
    <location>
        <begin position="367"/>
        <end position="380"/>
    </location>
</feature>
<gene>
    <name evidence="3" type="ORF">QVD17_09832</name>
</gene>
<feature type="compositionally biased region" description="Basic residues" evidence="1">
    <location>
        <begin position="586"/>
        <end position="596"/>
    </location>
</feature>
<feature type="region of interest" description="Disordered" evidence="1">
    <location>
        <begin position="116"/>
        <end position="136"/>
    </location>
</feature>
<dbReference type="PROSITE" id="PS50969">
    <property type="entry name" value="FCP1"/>
    <property type="match status" value="1"/>
</dbReference>
<evidence type="ECO:0000259" key="2">
    <source>
        <dbReference type="PROSITE" id="PS50969"/>
    </source>
</evidence>
<dbReference type="InterPro" id="IPR023214">
    <property type="entry name" value="HAD_sf"/>
</dbReference>
<reference evidence="3" key="1">
    <citation type="journal article" date="2023" name="bioRxiv">
        <title>Improved chromosome-level genome assembly for marigold (Tagetes erecta).</title>
        <authorList>
            <person name="Jiang F."/>
            <person name="Yuan L."/>
            <person name="Wang S."/>
            <person name="Wang H."/>
            <person name="Xu D."/>
            <person name="Wang A."/>
            <person name="Fan W."/>
        </authorList>
    </citation>
    <scope>NUCLEOTIDE SEQUENCE</scope>
    <source>
        <strain evidence="3">WSJ</strain>
        <tissue evidence="3">Leaf</tissue>
    </source>
</reference>
<dbReference type="Proteomes" id="UP001229421">
    <property type="component" value="Unassembled WGS sequence"/>
</dbReference>
<name>A0AAD8L011_TARER</name>
<evidence type="ECO:0000313" key="4">
    <source>
        <dbReference type="Proteomes" id="UP001229421"/>
    </source>
</evidence>
<dbReference type="PANTHER" id="PTHR12210">
    <property type="entry name" value="DULLARD PROTEIN PHOSPHATASE"/>
    <property type="match status" value="1"/>
</dbReference>
<protein>
    <recommendedName>
        <fullName evidence="2">FCP1 homology domain-containing protein</fullName>
    </recommendedName>
</protein>
<dbReference type="SMART" id="SM00577">
    <property type="entry name" value="CPDc"/>
    <property type="match status" value="1"/>
</dbReference>
<dbReference type="SUPFAM" id="SSF56784">
    <property type="entry name" value="HAD-like"/>
    <property type="match status" value="1"/>
</dbReference>
<feature type="compositionally biased region" description="Polar residues" evidence="1">
    <location>
        <begin position="618"/>
        <end position="634"/>
    </location>
</feature>
<dbReference type="InterPro" id="IPR036412">
    <property type="entry name" value="HAD-like_sf"/>
</dbReference>
<proteinExistence type="predicted"/>
<feature type="compositionally biased region" description="Basic residues" evidence="1">
    <location>
        <begin position="504"/>
        <end position="514"/>
    </location>
</feature>
<dbReference type="Pfam" id="PF03031">
    <property type="entry name" value="NIF"/>
    <property type="match status" value="1"/>
</dbReference>
<sequence length="913" mass="99538">MLTKKKIENTNNVIPEVANGEMGKLSVTKVVEVKSGETVYGESVTFDENMVSKGDRTEVANGKMREGSSITKMLEVKSCETGYGKTETSDANMVSKGEQVTNGKIVETEATDVNVNGHGKKKMKRKSKNKQPTLGEELNLQNLETAKGETGSGAVLTDNPAQLNWGKDQAETTNIDANMVSNGGYTEAANGKMRETETRNINVNGKGKNEKKMGGKNKRPTLGEILNPQNFEGAKGEMGPGTTSTDDPASKNQKRQKLDKNPDLGDILRTHENTQEGLSSTKVLEVKSAEMVSAETGSVDANMVSKGDHTEVANGKMEETDTTSINVNGIGKKKRKQKSKNKQPALGEDSNPQYLQNLEAAKGERGSCTTTADNPASETQKTQKLEENPDAGVILCTRENIQEGLSTTNVLEVQSSKLVLNETGSPDANMVSKGNHTEVANGKIRESETTNFNVNGKEINKNKLNSNNKQPTLGEILNPHYLQNLEAAKGDTGSVTISTGNTASKKRKREKTKKNNNSDSGDILSTHEITQEGLSTNQVLEVKSGETICGKTATPDANMVSKEDHTAVANGKTGESETTNVNVNGKKNRRKPKSKNKQPNLGETLNPQHLELVEASDGATNSKNSEMRNSQDTIIMNKGPGTAKSETRDPQEIVDVEKCGSTIADAESTMLKSIVCPQVANSDVDSTTIVLKSAEPADLEITEAKANKALARKDITQVATLGKKLIILDVNGLLADIVPRRPNHNKGHNYINTRKRTIFKRPYLDEFLSFCFERFNVAIWSSRCIQNLDPAVDYLLGDLKKKLLFMWDGSRCTCAGMGTLEKQIKGIVAKDLRKVWNEDGPCNAWVKGTFHESNTLLIDDSPYKALLNPKHTGIFPASYSYKNTNDKFLAPKGYFQFYLEARIGTFTRAFSIV</sequence>
<feature type="compositionally biased region" description="Basic residues" evidence="1">
    <location>
        <begin position="118"/>
        <end position="129"/>
    </location>
</feature>
<feature type="compositionally biased region" description="Polar residues" evidence="1">
    <location>
        <begin position="241"/>
        <end position="251"/>
    </location>
</feature>
<comment type="caution">
    <text evidence="3">The sequence shown here is derived from an EMBL/GenBank/DDBJ whole genome shotgun (WGS) entry which is preliminary data.</text>
</comment>
<evidence type="ECO:0000313" key="3">
    <source>
        <dbReference type="EMBL" id="KAK1432929.1"/>
    </source>
</evidence>
<keyword evidence="4" id="KW-1185">Reference proteome</keyword>